<evidence type="ECO:0000256" key="2">
    <source>
        <dbReference type="ARBA" id="ARBA00008644"/>
    </source>
</evidence>
<dbReference type="Pfam" id="PF23231">
    <property type="entry name" value="HAT_Syf1_CNRKL1_C"/>
    <property type="match status" value="1"/>
</dbReference>
<dbReference type="FunFam" id="1.25.40.10:FF:000023">
    <property type="entry name" value="Pre-mRNA-splicing factor SYF1"/>
    <property type="match status" value="1"/>
</dbReference>
<evidence type="ECO:0000256" key="10">
    <source>
        <dbReference type="ARBA" id="ARBA00039472"/>
    </source>
</evidence>
<keyword evidence="4" id="KW-0507">mRNA processing</keyword>
<feature type="domain" description="Pre-mRNA-splicing factor SYF1 central HAT repeats" evidence="14">
    <location>
        <begin position="416"/>
        <end position="571"/>
    </location>
</feature>
<comment type="subcellular location">
    <subcellularLocation>
        <location evidence="1">Nucleus</location>
    </subcellularLocation>
</comment>
<evidence type="ECO:0000259" key="16">
    <source>
        <dbReference type="Pfam" id="PF23233"/>
    </source>
</evidence>
<feature type="domain" description="Pre-mRNA-splicing factor Syf1/CRNKL1-like C-terminal HAT-repeats" evidence="15">
    <location>
        <begin position="573"/>
        <end position="974"/>
    </location>
</feature>
<proteinExistence type="inferred from homology"/>
<evidence type="ECO:0000259" key="14">
    <source>
        <dbReference type="Pfam" id="PF23220"/>
    </source>
</evidence>
<evidence type="ECO:0000256" key="13">
    <source>
        <dbReference type="SAM" id="MobiDB-lite"/>
    </source>
</evidence>
<feature type="coiled-coil region" evidence="12">
    <location>
        <begin position="334"/>
        <end position="367"/>
    </location>
</feature>
<feature type="region of interest" description="Disordered" evidence="13">
    <location>
        <begin position="1005"/>
        <end position="1030"/>
    </location>
</feature>
<feature type="domain" description="Pre-mRNA-splicing factor Syf1-like N-terminal HAT-repeats" evidence="16">
    <location>
        <begin position="184"/>
        <end position="274"/>
    </location>
</feature>
<dbReference type="InterPro" id="IPR056350">
    <property type="entry name" value="HAT_Syf1_central"/>
</dbReference>
<evidence type="ECO:0000256" key="6">
    <source>
        <dbReference type="ARBA" id="ARBA00022737"/>
    </source>
</evidence>
<dbReference type="InterPro" id="IPR055433">
    <property type="entry name" value="HAT_Syf1-like_N"/>
</dbReference>
<keyword evidence="7" id="KW-0508">mRNA splicing</keyword>
<organism evidence="17 18">
    <name type="scientific">Filobasidium floriforme</name>
    <dbReference type="NCBI Taxonomy" id="5210"/>
    <lineage>
        <taxon>Eukaryota</taxon>
        <taxon>Fungi</taxon>
        <taxon>Dikarya</taxon>
        <taxon>Basidiomycota</taxon>
        <taxon>Agaricomycotina</taxon>
        <taxon>Tremellomycetes</taxon>
        <taxon>Filobasidiales</taxon>
        <taxon>Filobasidiaceae</taxon>
        <taxon>Filobasidium</taxon>
    </lineage>
</organism>
<evidence type="ECO:0000256" key="7">
    <source>
        <dbReference type="ARBA" id="ARBA00023187"/>
    </source>
</evidence>
<feature type="compositionally biased region" description="Acidic residues" evidence="13">
    <location>
        <begin position="1018"/>
        <end position="1030"/>
    </location>
</feature>
<dbReference type="GO" id="GO:0000974">
    <property type="term" value="C:Prp19 complex"/>
    <property type="evidence" value="ECO:0007669"/>
    <property type="project" value="TreeGrafter"/>
</dbReference>
<keyword evidence="6" id="KW-0677">Repeat</keyword>
<evidence type="ECO:0000256" key="9">
    <source>
        <dbReference type="ARBA" id="ARBA00037272"/>
    </source>
</evidence>
<comment type="caution">
    <text evidence="17">The sequence shown here is derived from an EMBL/GenBank/DDBJ whole genome shotgun (WGS) entry which is preliminary data.</text>
</comment>
<dbReference type="Pfam" id="PF23220">
    <property type="entry name" value="HAT_Syf1_M"/>
    <property type="match status" value="1"/>
</dbReference>
<evidence type="ECO:0000313" key="18">
    <source>
        <dbReference type="Proteomes" id="UP000812966"/>
    </source>
</evidence>
<evidence type="ECO:0000256" key="12">
    <source>
        <dbReference type="SAM" id="Coils"/>
    </source>
</evidence>
<dbReference type="GO" id="GO:0071007">
    <property type="term" value="C:U2-type catalytic step 2 spliceosome"/>
    <property type="evidence" value="ECO:0007669"/>
    <property type="project" value="TreeGrafter"/>
</dbReference>
<dbReference type="PANTHER" id="PTHR11246:SF5">
    <property type="entry name" value="PRE-MRNA-SPLICING FACTOR SYF1"/>
    <property type="match status" value="1"/>
</dbReference>
<dbReference type="EMBL" id="JABELV010000232">
    <property type="protein sequence ID" value="KAG7527753.1"/>
    <property type="molecule type" value="Genomic_DNA"/>
</dbReference>
<keyword evidence="18" id="KW-1185">Reference proteome</keyword>
<dbReference type="InterPro" id="IPR055430">
    <property type="entry name" value="HAT_Syf1_CNRKL1_C"/>
</dbReference>
<dbReference type="SMART" id="SM00386">
    <property type="entry name" value="HAT"/>
    <property type="match status" value="10"/>
</dbReference>
<gene>
    <name evidence="17" type="ORF">FFLO_06615</name>
</gene>
<dbReference type="FunFam" id="1.25.40.10:FF:000038">
    <property type="entry name" value="Putative pre-mRNA-splicing factor SYF1"/>
    <property type="match status" value="1"/>
</dbReference>
<comment type="function">
    <text evidence="9">Involved in pre-mRNA splicing and cell cycle progression.</text>
</comment>
<comment type="subunit">
    <text evidence="3">Associated with the spliceosome.</text>
</comment>
<dbReference type="GO" id="GO:0000349">
    <property type="term" value="P:generation of catalytic spliceosome for first transesterification step"/>
    <property type="evidence" value="ECO:0007669"/>
    <property type="project" value="TreeGrafter"/>
</dbReference>
<keyword evidence="8" id="KW-0539">Nucleus</keyword>
<evidence type="ECO:0000256" key="5">
    <source>
        <dbReference type="ARBA" id="ARBA00022728"/>
    </source>
</evidence>
<accession>A0A8K0NKE4</accession>
<dbReference type="InterPro" id="IPR003107">
    <property type="entry name" value="HAT"/>
</dbReference>
<dbReference type="SUPFAM" id="SSF48452">
    <property type="entry name" value="TPR-like"/>
    <property type="match status" value="3"/>
</dbReference>
<evidence type="ECO:0000313" key="17">
    <source>
        <dbReference type="EMBL" id="KAG7527753.1"/>
    </source>
</evidence>
<dbReference type="Proteomes" id="UP000812966">
    <property type="component" value="Unassembled WGS sequence"/>
</dbReference>
<dbReference type="Gene3D" id="1.25.40.10">
    <property type="entry name" value="Tetratricopeptide repeat domain"/>
    <property type="match status" value="4"/>
</dbReference>
<keyword evidence="12" id="KW-0175">Coiled coil</keyword>
<name>A0A8K0NKE4_9TREE</name>
<sequence length="1030" mass="116824">MVSASTSAADGDASLVEKLRSIFPLTYPVPTPLTHPDLIHPTSIITEEDLSVNSENLGAWLRYINAVRDRINKTRAVDAEDVSVEGTLLGPLAGQDNRRALQELTMIYERALSIFPTSFKLWKLYIHMRQLHVLGPVTESATKAKKQNAARGAKTKTDVTECLAFAESEYQWEGGLDGVIGYEEWKSLIGTGERMIRCLPNLPVVWMMHLSSLLHPKCPPVFQRTYARRTFDRALRTLPPSMHARVWGLYLRWAEQVGGIVGDRVWRRLLKVDPSLTERHITHLVNSEPERPLPAAKYLLTLARKAQKGDYVSQEGKSAYQLFVDFLELAENYAEDVGLEVDEMKAKNAEIERAEQEQKERDEENKAVAGQDGALMRFEGAPIPIEEYNAKKAQEKGKSRPVEVYDPDTDPANPDRLDIEKIVMSDGLLVYKDQAGRLWSGLATFWIKRGDFDQASETFEKGLADVVTVRDFTQIFDAYAEFSETVISTLMTAVSDPDSEEDDDGLAEMEQELDTRMKNFEELMDRRPFLMNEVLLRRNPNEVVEWEKRVALYGDDDEKVVETYTKALETINPRKAVGPLYPLYVNFAKFHEEGGSKDSETGESKNEPDVEQARQIFEKATRVPFKSVDELAEVWCEFAELELRAENYDQAIRLMQRATTPPRNTKVNFYDDNIPVQTRLFKSLKLWSFYVDLEESIGSVEATKAVYDKIMELKIANAQTIVNYAQFLEENKYFEESFKVYERGIDLYNYPVAFEIWNIYLSKFVSRYGGSKLERARDLFEQALEKCPEKFCKPLFLMYAQLEEEHGLAKRAMGIYDRAATAVQDTDKMEMFTIYIAKAAANFGLPATRSIYQRAIEVLPDRQTADMCLRFAALERKLGEIDRARAIYAHASQFCDPRTYTDFWSEWNAFEIDHGSEDTFREMLRIKRSVQAAFNTEASYIAAQAQAARKGVQNKEPEAASADASDPMAAIERENNAARAAPAGGAAPSFVKSVQSNVTFKDDDAEVGGAVVNPDAIAMDDMEDDSDDDE</sequence>
<keyword evidence="5" id="KW-0747">Spliceosome</keyword>
<dbReference type="GO" id="GO:0071014">
    <property type="term" value="C:post-mRNA release spliceosomal complex"/>
    <property type="evidence" value="ECO:0007669"/>
    <property type="project" value="TreeGrafter"/>
</dbReference>
<dbReference type="AlphaFoldDB" id="A0A8K0NKE4"/>
<protein>
    <recommendedName>
        <fullName evidence="10">Pre-mRNA-splicing factor SYF1</fullName>
    </recommendedName>
    <alternativeName>
        <fullName evidence="11">Pre-mRNA-splicing factor syf1</fullName>
    </alternativeName>
</protein>
<evidence type="ECO:0000259" key="15">
    <source>
        <dbReference type="Pfam" id="PF23231"/>
    </source>
</evidence>
<comment type="similarity">
    <text evidence="2">Belongs to the crooked-neck family.</text>
</comment>
<evidence type="ECO:0000256" key="1">
    <source>
        <dbReference type="ARBA" id="ARBA00004123"/>
    </source>
</evidence>
<evidence type="ECO:0000256" key="8">
    <source>
        <dbReference type="ARBA" id="ARBA00023242"/>
    </source>
</evidence>
<dbReference type="FunFam" id="1.25.40.10:FF:000137">
    <property type="entry name" value="Pre-mRNA-splicing factor syf1"/>
    <property type="match status" value="1"/>
</dbReference>
<evidence type="ECO:0000256" key="3">
    <source>
        <dbReference type="ARBA" id="ARBA00011524"/>
    </source>
</evidence>
<reference evidence="17" key="1">
    <citation type="submission" date="2020-04" db="EMBL/GenBank/DDBJ databases">
        <title>Analysis of mating type loci in Filobasidium floriforme.</title>
        <authorList>
            <person name="Nowrousian M."/>
        </authorList>
    </citation>
    <scope>NUCLEOTIDE SEQUENCE</scope>
    <source>
        <strain evidence="17">CBS 6242</strain>
    </source>
</reference>
<dbReference type="InterPro" id="IPR011990">
    <property type="entry name" value="TPR-like_helical_dom_sf"/>
</dbReference>
<dbReference type="Pfam" id="PF23233">
    <property type="entry name" value="HAT_Syf1_CNRKL1_N"/>
    <property type="match status" value="1"/>
</dbReference>
<evidence type="ECO:0000256" key="11">
    <source>
        <dbReference type="ARBA" id="ARBA00067212"/>
    </source>
</evidence>
<evidence type="ECO:0000256" key="4">
    <source>
        <dbReference type="ARBA" id="ARBA00022664"/>
    </source>
</evidence>
<dbReference type="PANTHER" id="PTHR11246">
    <property type="entry name" value="PRE-MRNA SPLICING FACTOR"/>
    <property type="match status" value="1"/>
</dbReference>
<dbReference type="InterPro" id="IPR045075">
    <property type="entry name" value="Syf1-like"/>
</dbReference>